<keyword evidence="1" id="KW-0805">Transcription regulation</keyword>
<sequence length="235" mass="26096">MEDAKLLKPAQYAENQILTAILEGKYPPGACLPGERALAQELGVTRPTLRETLHRLAAEGWIAIRHGKPTIVNDYWTKGGLGLLSTMARYGRFLPKNFIVHLLELRVVLIPSVAAMASERNPEDLARHLALAKSLEDDPEAFAQYDWSLQELMAKASKNFTFPMILNDFGPLFKNLAHTYFSLARGRAASKKYYSSLAQALELGPEAVKEAARAAMQDSIAIWNDLHQKEGGLHD</sequence>
<evidence type="ECO:0000256" key="1">
    <source>
        <dbReference type="ARBA" id="ARBA00023015"/>
    </source>
</evidence>
<dbReference type="Pfam" id="PF07840">
    <property type="entry name" value="FadR_C"/>
    <property type="match status" value="1"/>
</dbReference>
<dbReference type="Pfam" id="PF00392">
    <property type="entry name" value="GntR"/>
    <property type="match status" value="1"/>
</dbReference>
<dbReference type="GO" id="GO:0019217">
    <property type="term" value="P:regulation of fatty acid metabolic process"/>
    <property type="evidence" value="ECO:0007669"/>
    <property type="project" value="InterPro"/>
</dbReference>
<dbReference type="OrthoDB" id="163333at2"/>
<dbReference type="SMART" id="SM00345">
    <property type="entry name" value="HTH_GNTR"/>
    <property type="match status" value="1"/>
</dbReference>
<keyword evidence="2" id="KW-0238">DNA-binding</keyword>
<keyword evidence="3" id="KW-0804">Transcription</keyword>
<dbReference type="CDD" id="cd07377">
    <property type="entry name" value="WHTH_GntR"/>
    <property type="match status" value="1"/>
</dbReference>
<dbReference type="InterPro" id="IPR028374">
    <property type="entry name" value="FadR_C"/>
</dbReference>
<dbReference type="InterPro" id="IPR000524">
    <property type="entry name" value="Tscrpt_reg_HTH_GntR"/>
</dbReference>
<dbReference type="PROSITE" id="PS50949">
    <property type="entry name" value="HTH_GNTR"/>
    <property type="match status" value="1"/>
</dbReference>
<dbReference type="GO" id="GO:0003700">
    <property type="term" value="F:DNA-binding transcription factor activity"/>
    <property type="evidence" value="ECO:0007669"/>
    <property type="project" value="InterPro"/>
</dbReference>
<dbReference type="PRINTS" id="PR00035">
    <property type="entry name" value="HTHGNTR"/>
</dbReference>
<evidence type="ECO:0000256" key="2">
    <source>
        <dbReference type="ARBA" id="ARBA00023125"/>
    </source>
</evidence>
<dbReference type="InterPro" id="IPR036390">
    <property type="entry name" value="WH_DNA-bd_sf"/>
</dbReference>
<accession>A0A1M6DWE5</accession>
<dbReference type="SUPFAM" id="SSF48008">
    <property type="entry name" value="GntR ligand-binding domain-like"/>
    <property type="match status" value="1"/>
</dbReference>
<dbReference type="EMBL" id="FQZU01000002">
    <property type="protein sequence ID" value="SHI77348.1"/>
    <property type="molecule type" value="Genomic_DNA"/>
</dbReference>
<dbReference type="SUPFAM" id="SSF46785">
    <property type="entry name" value="Winged helix' DNA-binding domain"/>
    <property type="match status" value="1"/>
</dbReference>
<protein>
    <submittedName>
        <fullName evidence="5">Transcriptional regulator, GntR family</fullName>
    </submittedName>
</protein>
<name>A0A1M6DWE5_9BACT</name>
<dbReference type="GO" id="GO:0000062">
    <property type="term" value="F:fatty-acyl-CoA binding"/>
    <property type="evidence" value="ECO:0007669"/>
    <property type="project" value="InterPro"/>
</dbReference>
<dbReference type="Gene3D" id="1.20.120.530">
    <property type="entry name" value="GntR ligand-binding domain-like"/>
    <property type="match status" value="1"/>
</dbReference>
<dbReference type="PANTHER" id="PTHR43537:SF52">
    <property type="entry name" value="FATTY ACID METABOLISM REGULATOR PROTEIN"/>
    <property type="match status" value="1"/>
</dbReference>
<dbReference type="Proteomes" id="UP000183994">
    <property type="component" value="Unassembled WGS sequence"/>
</dbReference>
<dbReference type="RefSeq" id="WP_073472506.1">
    <property type="nucleotide sequence ID" value="NZ_FQZU01000002.1"/>
</dbReference>
<evidence type="ECO:0000256" key="3">
    <source>
        <dbReference type="ARBA" id="ARBA00023163"/>
    </source>
</evidence>
<dbReference type="InterPro" id="IPR008920">
    <property type="entry name" value="TF_FadR/GntR_C"/>
</dbReference>
<dbReference type="InterPro" id="IPR036388">
    <property type="entry name" value="WH-like_DNA-bd_sf"/>
</dbReference>
<dbReference type="GO" id="GO:0003677">
    <property type="term" value="F:DNA binding"/>
    <property type="evidence" value="ECO:0007669"/>
    <property type="project" value="UniProtKB-KW"/>
</dbReference>
<organism evidence="5 6">
    <name type="scientific">Desulfatibacillum alkenivorans DSM 16219</name>
    <dbReference type="NCBI Taxonomy" id="1121393"/>
    <lineage>
        <taxon>Bacteria</taxon>
        <taxon>Pseudomonadati</taxon>
        <taxon>Thermodesulfobacteriota</taxon>
        <taxon>Desulfobacteria</taxon>
        <taxon>Desulfobacterales</taxon>
        <taxon>Desulfatibacillaceae</taxon>
        <taxon>Desulfatibacillum</taxon>
    </lineage>
</organism>
<feature type="domain" description="HTH gntR-type" evidence="4">
    <location>
        <begin position="7"/>
        <end position="75"/>
    </location>
</feature>
<reference evidence="6" key="1">
    <citation type="submission" date="2016-11" db="EMBL/GenBank/DDBJ databases">
        <authorList>
            <person name="Varghese N."/>
            <person name="Submissions S."/>
        </authorList>
    </citation>
    <scope>NUCLEOTIDE SEQUENCE [LARGE SCALE GENOMIC DNA]</scope>
    <source>
        <strain evidence="6">DSM 16219</strain>
    </source>
</reference>
<gene>
    <name evidence="5" type="ORF">SAMN02745216_00472</name>
</gene>
<dbReference type="STRING" id="1121393.SAMN02745216_00472"/>
<evidence type="ECO:0000313" key="6">
    <source>
        <dbReference type="Proteomes" id="UP000183994"/>
    </source>
</evidence>
<dbReference type="PANTHER" id="PTHR43537">
    <property type="entry name" value="TRANSCRIPTIONAL REGULATOR, GNTR FAMILY"/>
    <property type="match status" value="1"/>
</dbReference>
<evidence type="ECO:0000313" key="5">
    <source>
        <dbReference type="EMBL" id="SHI77348.1"/>
    </source>
</evidence>
<dbReference type="Gene3D" id="1.10.10.10">
    <property type="entry name" value="Winged helix-like DNA-binding domain superfamily/Winged helix DNA-binding domain"/>
    <property type="match status" value="1"/>
</dbReference>
<proteinExistence type="predicted"/>
<evidence type="ECO:0000259" key="4">
    <source>
        <dbReference type="PROSITE" id="PS50949"/>
    </source>
</evidence>
<keyword evidence="6" id="KW-1185">Reference proteome</keyword>
<dbReference type="AlphaFoldDB" id="A0A1M6DWE5"/>